<feature type="compositionally biased region" description="Basic and acidic residues" evidence="1">
    <location>
        <begin position="63"/>
        <end position="77"/>
    </location>
</feature>
<accession>A0A803NT73</accession>
<dbReference type="Gramene" id="evm.model.02.1326">
    <property type="protein sequence ID" value="cds.evm.model.02.1326"/>
    <property type="gene ID" value="evm.TU.02.1326"/>
</dbReference>
<proteinExistence type="predicted"/>
<dbReference type="EnsemblPlants" id="evm.model.02.1326">
    <property type="protein sequence ID" value="cds.evm.model.02.1326"/>
    <property type="gene ID" value="evm.TU.02.1326"/>
</dbReference>
<reference evidence="2" key="1">
    <citation type="submission" date="2018-11" db="EMBL/GenBank/DDBJ databases">
        <authorList>
            <person name="Grassa J C."/>
        </authorList>
    </citation>
    <scope>NUCLEOTIDE SEQUENCE [LARGE SCALE GENOMIC DNA]</scope>
</reference>
<evidence type="ECO:0000313" key="3">
    <source>
        <dbReference type="Proteomes" id="UP000596661"/>
    </source>
</evidence>
<dbReference type="AlphaFoldDB" id="A0A803NT73"/>
<reference evidence="2" key="2">
    <citation type="submission" date="2021-03" db="UniProtKB">
        <authorList>
            <consortium name="EnsemblPlants"/>
        </authorList>
    </citation>
    <scope>IDENTIFICATION</scope>
</reference>
<organism evidence="2 3">
    <name type="scientific">Cannabis sativa</name>
    <name type="common">Hemp</name>
    <name type="synonym">Marijuana</name>
    <dbReference type="NCBI Taxonomy" id="3483"/>
    <lineage>
        <taxon>Eukaryota</taxon>
        <taxon>Viridiplantae</taxon>
        <taxon>Streptophyta</taxon>
        <taxon>Embryophyta</taxon>
        <taxon>Tracheophyta</taxon>
        <taxon>Spermatophyta</taxon>
        <taxon>Magnoliopsida</taxon>
        <taxon>eudicotyledons</taxon>
        <taxon>Gunneridae</taxon>
        <taxon>Pentapetalae</taxon>
        <taxon>rosids</taxon>
        <taxon>fabids</taxon>
        <taxon>Rosales</taxon>
        <taxon>Cannabaceae</taxon>
        <taxon>Cannabis</taxon>
    </lineage>
</organism>
<protein>
    <submittedName>
        <fullName evidence="2">Uncharacterized protein</fullName>
    </submittedName>
</protein>
<sequence>MIRKTSMVILNMMPSRYFLVKYKLQTQIKLEDEDLEENDLEEPTLENNTTKKANLTDPGTSDPTRDKGKGFMKEPAKKTALNSPRFNKNSERMKEIFPEDSMSIADLQESLNAKRDQSKGKKENPCRGDLRNSINHEIWYREYPDEHTRRLDYQITALTKLIEC</sequence>
<evidence type="ECO:0000313" key="2">
    <source>
        <dbReference type="EnsemblPlants" id="cds.evm.model.02.1326"/>
    </source>
</evidence>
<evidence type="ECO:0000256" key="1">
    <source>
        <dbReference type="SAM" id="MobiDB-lite"/>
    </source>
</evidence>
<dbReference type="EMBL" id="UZAU01000177">
    <property type="status" value="NOT_ANNOTATED_CDS"/>
    <property type="molecule type" value="Genomic_DNA"/>
</dbReference>
<feature type="compositionally biased region" description="Acidic residues" evidence="1">
    <location>
        <begin position="34"/>
        <end position="44"/>
    </location>
</feature>
<feature type="region of interest" description="Disordered" evidence="1">
    <location>
        <begin position="34"/>
        <end position="90"/>
    </location>
</feature>
<dbReference type="Proteomes" id="UP000596661">
    <property type="component" value="Chromosome 2"/>
</dbReference>
<keyword evidence="3" id="KW-1185">Reference proteome</keyword>
<name>A0A803NT73_CANSA</name>